<evidence type="ECO:0000313" key="2">
    <source>
        <dbReference type="Proteomes" id="UP000523087"/>
    </source>
</evidence>
<sequence length="39" mass="4447">MTNSKFTVNTTFEVMGKTWKVIDVDLTRNGLLILTCENL</sequence>
<comment type="caution">
    <text evidence="1">The sequence shown here is derived from an EMBL/GenBank/DDBJ whole genome shotgun (WGS) entry which is preliminary data.</text>
</comment>
<evidence type="ECO:0000313" key="1">
    <source>
        <dbReference type="EMBL" id="MBA2876867.1"/>
    </source>
</evidence>
<reference evidence="1 2" key="1">
    <citation type="submission" date="2020-07" db="EMBL/GenBank/DDBJ databases">
        <title>Genomic Encyclopedia of Type Strains, Phase IV (KMG-IV): sequencing the most valuable type-strain genomes for metagenomic binning, comparative biology and taxonomic classification.</title>
        <authorList>
            <person name="Goeker M."/>
        </authorList>
    </citation>
    <scope>NUCLEOTIDE SEQUENCE [LARGE SCALE GENOMIC DNA]</scope>
    <source>
        <strain evidence="1 2">DSM 15730</strain>
    </source>
</reference>
<dbReference type="EMBL" id="JACDUT010000020">
    <property type="protein sequence ID" value="MBA2876867.1"/>
    <property type="molecule type" value="Genomic_DNA"/>
</dbReference>
<dbReference type="AlphaFoldDB" id="A0A7V9ZA49"/>
<proteinExistence type="predicted"/>
<name>A0A7V9ZA49_9BACL</name>
<accession>A0A7V9ZA49</accession>
<organism evidence="1 2">
    <name type="scientific">Thermaerobacillus caldiproteolyticus</name>
    <dbReference type="NCBI Taxonomy" id="247480"/>
    <lineage>
        <taxon>Bacteria</taxon>
        <taxon>Bacillati</taxon>
        <taxon>Bacillota</taxon>
        <taxon>Bacilli</taxon>
        <taxon>Bacillales</taxon>
        <taxon>Anoxybacillaceae</taxon>
        <taxon>Thermaerobacillus</taxon>
    </lineage>
</organism>
<keyword evidence="2" id="KW-1185">Reference proteome</keyword>
<gene>
    <name evidence="1" type="ORF">HNR31_003690</name>
</gene>
<dbReference type="Proteomes" id="UP000523087">
    <property type="component" value="Unassembled WGS sequence"/>
</dbReference>
<protein>
    <submittedName>
        <fullName evidence="1">Uncharacterized protein</fullName>
    </submittedName>
</protein>